<dbReference type="PROSITE" id="PS51194">
    <property type="entry name" value="HELICASE_CTER"/>
    <property type="match status" value="1"/>
</dbReference>
<keyword evidence="1" id="KW-0547">Nucleotide-binding</keyword>
<feature type="domain" description="Helicase ATP-binding" evidence="4">
    <location>
        <begin position="103"/>
        <end position="404"/>
    </location>
</feature>
<evidence type="ECO:0000313" key="7">
    <source>
        <dbReference type="Proteomes" id="UP000245698"/>
    </source>
</evidence>
<dbReference type="PANTHER" id="PTHR47957">
    <property type="entry name" value="ATP-DEPENDENT HELICASE HRQ1"/>
    <property type="match status" value="1"/>
</dbReference>
<reference evidence="7" key="1">
    <citation type="submission" date="2016-12" db="EMBL/GenBank/DDBJ databases">
        <authorList>
            <person name="Brunel B."/>
        </authorList>
    </citation>
    <scope>NUCLEOTIDE SEQUENCE [LARGE SCALE GENOMIC DNA]</scope>
</reference>
<dbReference type="PROSITE" id="PS51192">
    <property type="entry name" value="HELICASE_ATP_BIND_1"/>
    <property type="match status" value="1"/>
</dbReference>
<gene>
    <name evidence="6" type="ORF">BQ8482_220157</name>
</gene>
<dbReference type="SUPFAM" id="SSF52540">
    <property type="entry name" value="P-loop containing nucleoside triphosphate hydrolases"/>
    <property type="match status" value="2"/>
</dbReference>
<keyword evidence="2" id="KW-0067">ATP-binding</keyword>
<dbReference type="InterPro" id="IPR018973">
    <property type="entry name" value="MZB"/>
</dbReference>
<dbReference type="Pfam" id="PF00271">
    <property type="entry name" value="Helicase_C"/>
    <property type="match status" value="1"/>
</dbReference>
<feature type="domain" description="Helicase C-terminal" evidence="5">
    <location>
        <begin position="1065"/>
        <end position="1214"/>
    </location>
</feature>
<name>A0A2P9ALH2_9HYPH</name>
<dbReference type="EMBL" id="FUIG01000029">
    <property type="protein sequence ID" value="SJM31986.1"/>
    <property type="molecule type" value="Genomic_DNA"/>
</dbReference>
<feature type="region of interest" description="Disordered" evidence="3">
    <location>
        <begin position="1314"/>
        <end position="1364"/>
    </location>
</feature>
<dbReference type="InterPro" id="IPR011545">
    <property type="entry name" value="DEAD/DEAH_box_helicase_dom"/>
</dbReference>
<accession>A0A2P9ALH2</accession>
<dbReference type="InterPro" id="IPR014001">
    <property type="entry name" value="Helicase_ATP-bd"/>
</dbReference>
<dbReference type="InterPro" id="IPR027417">
    <property type="entry name" value="P-loop_NTPase"/>
</dbReference>
<dbReference type="Pfam" id="PF09369">
    <property type="entry name" value="MZB"/>
    <property type="match status" value="1"/>
</dbReference>
<evidence type="ECO:0000256" key="1">
    <source>
        <dbReference type="ARBA" id="ARBA00022741"/>
    </source>
</evidence>
<dbReference type="SMART" id="SM00490">
    <property type="entry name" value="HELICc"/>
    <property type="match status" value="1"/>
</dbReference>
<evidence type="ECO:0000259" key="5">
    <source>
        <dbReference type="PROSITE" id="PS51194"/>
    </source>
</evidence>
<protein>
    <recommendedName>
        <fullName evidence="8">DEAD/DEAH box helicase</fullName>
    </recommendedName>
</protein>
<dbReference type="Proteomes" id="UP000245698">
    <property type="component" value="Unassembled WGS sequence"/>
</dbReference>
<dbReference type="RefSeq" id="WP_123149104.1">
    <property type="nucleotide sequence ID" value="NZ_FUIG01000029.1"/>
</dbReference>
<dbReference type="GO" id="GO:0005524">
    <property type="term" value="F:ATP binding"/>
    <property type="evidence" value="ECO:0007669"/>
    <property type="project" value="UniProtKB-KW"/>
</dbReference>
<dbReference type="Pfam" id="PF00270">
    <property type="entry name" value="DEAD"/>
    <property type="match status" value="1"/>
</dbReference>
<evidence type="ECO:0000259" key="4">
    <source>
        <dbReference type="PROSITE" id="PS51192"/>
    </source>
</evidence>
<sequence>MTLTIQETIVSLQSSLIGYIEATYHIADPKVVAQRHTLLEQAGGIFQPPYLESTPRYQTGAKYAEMEGVPSAALEAYLRLSNEQYGKPLLFDPPYTHQADAIRTVLKDQANLMIMTGTGSGKTESFLLPILGKLAIEARDKSEQFLDYSAVRAMVLYPMNALVNDQLGRLRLLFGHERVRSMFIEWSGRTAKFARYTSRTPYAGVRSRKKDGQRLRSIGEFFVEIDKAAERHLTGKPIIADEDKRAFELRGSLMKRGKWPAKEDITEWFGSGEWKKGGEFCRAVTLDDDAELLTRYEAQKTAPDLLITNYSMLEYMMLRPIERTIFDQTREWLAACPNEKFLIVLDEAHLYRGAQGAEVGLLLRRLRDRLGIPPERFQVICATASFSEEGKKKAGTFGNQLSGVPAASFVPVLGDLKLRKAEAPGVEADVQALNTVDLNKFFSDDANKQAAAVSDFLNARGVVADGNNIGSRLYDALSEYGPFSLLVNSTMRAAQSFDELRDLLFPKADPTAADRAVNSLIAMGSRARRTDDDASLLPCRVHAFFRGLPGLWACLDPVCTELKPAERGGPIGRLYTQPVDRCGCAAPVLPYFTCRYCGTSYARAYTRDVSKPDILFSEAGHRLFTAEGVVEEFEALDIMLQPPTQDHMGLEATYDLGTGRLNQHAPGAKTRSVFLPPSTQGLVTVSTEKPRTDEADDEDEVEDATASASLGLFIPCGCCGNKVRGGKTSVQDHQTKGDQPFQALVSSQISVQPPSPAKATDFAPLRGRKVLAFSDSRQVAARLAPSLQNLSLRDTLRALVPAGFNMVATDPSFSPILRLNHAWIAAVVAANKFGIRLRPKLANASETLPRVKNTKSGELPTTAALFGLMNTTPPQNLTDAIHELIRHNILGLEPLAVASVVEAPDVASKIEALPAIEGLAIAPADKVALARLWVRAWIRKNGVWFKDMPDDWWGTGKKVRAHKGDFRALKHVWASPDQKKFFLKHWVPLLKMQLCQQTSAGDRLLASNLSLLIGGDWRRCNTCTSVHRPLPTLHRCVECGSTDVHLFDPDNDPVFEARKGFYRDPVIEALSATKPNLLSIIAAEHTAQLGTAAPDEAFSQAEQHEMEFQDIDIGWREIDQFEKTSIDVLSSTTTMEVGIDIGELSGVALRNMPPSRANYQQRAGRAGRRGNAVATVVAFGSADSHDEHYFSDPKAMIRGQVVDPRLTLENPDIARRHIRAFLLQRYHEDRLPQLDEKSEGLSNLFSVLGTVQDFREGIGTIHRKDFANWLKTNETKLRAGIDNWLPDQILPATRQALLNGFVADVTKAFDQAIFGNQEPPSAPNDEDSEDDGATADSKGLEAAGTDATEELEADPSPVNDELVDSSSDNLLDRLLYWGALPRYAFPTDVATFTVFSEKSTAYRAVPKFSPSQGLNVALSQYAPNKQVWIKDHQYTSKAIYSPFKGERKRAWGRRRLFYECERCSHAKTVPEFDFSKIGERLTCEACASPKSFGPARPWFRPPGFAHAWGDEAPTVADEPNDTAYATRAKLIMALNAEEAGEAVGPRIRALPVRDHLLVSNSGPEREGYTYCLMCGRIESATSPEWNLSQPHPLPYPSNGDEQCQGQYVSRHVVLGGDFRTDIALFSLKLDPAFRLPPANSETQMAMRTICEALSAAACRLLQIEAGEILAEYRPALNDNGAHGVLVEVFLYDTLAGGAGFSPQMVPRAQELFEKALKILEDCPGPCDASCYRCLRTFRNKLDHAALDRFVGAQLLRHVMFDTVPQFPKRRAAASLELLAKELERLFSANWTVERHYDVPAAEAPLVLTRKTDGKKTLVDVHSPIAMNIRVFGSSSSVVEVIDELKLRRHLPEAVEQVVRAMG</sequence>
<evidence type="ECO:0008006" key="8">
    <source>
        <dbReference type="Google" id="ProtNLM"/>
    </source>
</evidence>
<dbReference type="GO" id="GO:0036297">
    <property type="term" value="P:interstrand cross-link repair"/>
    <property type="evidence" value="ECO:0007669"/>
    <property type="project" value="TreeGrafter"/>
</dbReference>
<dbReference type="InterPro" id="IPR001650">
    <property type="entry name" value="Helicase_C-like"/>
</dbReference>
<evidence type="ECO:0000256" key="2">
    <source>
        <dbReference type="ARBA" id="ARBA00022840"/>
    </source>
</evidence>
<evidence type="ECO:0000313" key="6">
    <source>
        <dbReference type="EMBL" id="SJM31986.1"/>
    </source>
</evidence>
<feature type="compositionally biased region" description="Acidic residues" evidence="3">
    <location>
        <begin position="1324"/>
        <end position="1333"/>
    </location>
</feature>
<proteinExistence type="predicted"/>
<evidence type="ECO:0000256" key="3">
    <source>
        <dbReference type="SAM" id="MobiDB-lite"/>
    </source>
</evidence>
<dbReference type="Gene3D" id="3.40.50.300">
    <property type="entry name" value="P-loop containing nucleotide triphosphate hydrolases"/>
    <property type="match status" value="3"/>
</dbReference>
<organism evidence="6 7">
    <name type="scientific">Mesorhizobium delmotii</name>
    <dbReference type="NCBI Taxonomy" id="1631247"/>
    <lineage>
        <taxon>Bacteria</taxon>
        <taxon>Pseudomonadati</taxon>
        <taxon>Pseudomonadota</taxon>
        <taxon>Alphaproteobacteria</taxon>
        <taxon>Hyphomicrobiales</taxon>
        <taxon>Phyllobacteriaceae</taxon>
        <taxon>Mesorhizobium</taxon>
    </lineage>
</organism>
<dbReference type="GO" id="GO:0043138">
    <property type="term" value="F:3'-5' DNA helicase activity"/>
    <property type="evidence" value="ECO:0007669"/>
    <property type="project" value="TreeGrafter"/>
</dbReference>
<dbReference type="GO" id="GO:0003676">
    <property type="term" value="F:nucleic acid binding"/>
    <property type="evidence" value="ECO:0007669"/>
    <property type="project" value="InterPro"/>
</dbReference>
<keyword evidence="7" id="KW-1185">Reference proteome</keyword>
<dbReference type="SMART" id="SM00487">
    <property type="entry name" value="DEXDc"/>
    <property type="match status" value="1"/>
</dbReference>
<dbReference type="PANTHER" id="PTHR47957:SF3">
    <property type="entry name" value="ATP-DEPENDENT HELICASE HRQ1"/>
    <property type="match status" value="1"/>
</dbReference>
<dbReference type="GO" id="GO:0006289">
    <property type="term" value="P:nucleotide-excision repair"/>
    <property type="evidence" value="ECO:0007669"/>
    <property type="project" value="TreeGrafter"/>
</dbReference>